<keyword evidence="1" id="KW-0472">Membrane</keyword>
<keyword evidence="3" id="KW-1185">Reference proteome</keyword>
<reference evidence="2 3" key="1">
    <citation type="journal article" date="2014" name="Front. Microbiol.">
        <title>Population and genomic analysis of the genus Halorubrum.</title>
        <authorList>
            <person name="Fullmer M.S."/>
            <person name="Soucy S.M."/>
            <person name="Swithers K.S."/>
            <person name="Makkay A.M."/>
            <person name="Wheeler R."/>
            <person name="Ventosa A."/>
            <person name="Gogarten J.P."/>
            <person name="Papke R.T."/>
        </authorList>
    </citation>
    <scope>NUCLEOTIDE SEQUENCE [LARGE SCALE GENOMIC DNA]</scope>
    <source>
        <strain evidence="2 3">Cb34</strain>
    </source>
</reference>
<dbReference type="EMBL" id="NHPJ01000099">
    <property type="protein sequence ID" value="OYR55715.1"/>
    <property type="molecule type" value="Genomic_DNA"/>
</dbReference>
<dbReference type="Proteomes" id="UP000216308">
    <property type="component" value="Unassembled WGS sequence"/>
</dbReference>
<sequence length="70" mass="7605">MLTALPAQFGVPGGPELLIILLVLLLLGVPVVAVAAAAVLLFRGRSDRDERIAELEAEVERLRDRLDDEE</sequence>
<keyword evidence="1" id="KW-0812">Transmembrane</keyword>
<proteinExistence type="predicted"/>
<dbReference type="AlphaFoldDB" id="A0A256IGN8"/>
<protein>
    <recommendedName>
        <fullName evidence="4">Preprotein translocase subunit TatA</fullName>
    </recommendedName>
</protein>
<keyword evidence="1" id="KW-1133">Transmembrane helix</keyword>
<gene>
    <name evidence="2" type="ORF">DJ70_11445</name>
</gene>
<evidence type="ECO:0000256" key="1">
    <source>
        <dbReference type="SAM" id="Phobius"/>
    </source>
</evidence>
<comment type="caution">
    <text evidence="2">The sequence shown here is derived from an EMBL/GenBank/DDBJ whole genome shotgun (WGS) entry which is preliminary data.</text>
</comment>
<name>A0A256IGN8_9EURY</name>
<evidence type="ECO:0008006" key="4">
    <source>
        <dbReference type="Google" id="ProtNLM"/>
    </source>
</evidence>
<accession>A0A256IGN8</accession>
<evidence type="ECO:0000313" key="3">
    <source>
        <dbReference type="Proteomes" id="UP000216308"/>
    </source>
</evidence>
<organism evidence="2 3">
    <name type="scientific">Halorubrum halodurans</name>
    <dbReference type="NCBI Taxonomy" id="1383851"/>
    <lineage>
        <taxon>Archaea</taxon>
        <taxon>Methanobacteriati</taxon>
        <taxon>Methanobacteriota</taxon>
        <taxon>Stenosarchaea group</taxon>
        <taxon>Halobacteria</taxon>
        <taxon>Halobacteriales</taxon>
        <taxon>Haloferacaceae</taxon>
        <taxon>Halorubrum</taxon>
    </lineage>
</organism>
<feature type="transmembrane region" description="Helical" evidence="1">
    <location>
        <begin position="17"/>
        <end position="42"/>
    </location>
</feature>
<dbReference type="RefSeq" id="WP_066412112.1">
    <property type="nucleotide sequence ID" value="NZ_NHPJ01000099.1"/>
</dbReference>
<evidence type="ECO:0000313" key="2">
    <source>
        <dbReference type="EMBL" id="OYR55715.1"/>
    </source>
</evidence>